<dbReference type="InterPro" id="IPR021778">
    <property type="entry name" value="Se/S_carrier-like"/>
</dbReference>
<dbReference type="Pfam" id="PF11823">
    <property type="entry name" value="Se_S_carrier"/>
    <property type="match status" value="1"/>
</dbReference>
<organism evidence="2 4">
    <name type="scientific">Budvicia aquatica</name>
    <dbReference type="NCBI Taxonomy" id="82979"/>
    <lineage>
        <taxon>Bacteria</taxon>
        <taxon>Pseudomonadati</taxon>
        <taxon>Pseudomonadota</taxon>
        <taxon>Gammaproteobacteria</taxon>
        <taxon>Enterobacterales</taxon>
        <taxon>Budviciaceae</taxon>
        <taxon>Budvicia</taxon>
    </lineage>
</organism>
<evidence type="ECO:0000313" key="4">
    <source>
        <dbReference type="Proteomes" id="UP000224974"/>
    </source>
</evidence>
<sequence length="84" mass="9759">MNPVDYQFLFYTPLGVILLKKQLMLKGIEFCVMDAPRQLSAECGMSVRFSLTKDEGYRSLINPQVSAVYRVECERYISLWQDSQ</sequence>
<accession>A0A2C6DMY2</accession>
<protein>
    <submittedName>
        <fullName evidence="2">DUF3343 domain-containing protein</fullName>
    </submittedName>
    <submittedName>
        <fullName evidence="3">Protein of uncharacterized function (DUF3343)</fullName>
    </submittedName>
</protein>
<name>A0A2C6DMY2_9GAMM</name>
<dbReference type="Proteomes" id="UP000224974">
    <property type="component" value="Unassembled WGS sequence"/>
</dbReference>
<dbReference type="EMBL" id="CAADJA010000002">
    <property type="protein sequence ID" value="VFS49966.1"/>
    <property type="molecule type" value="Genomic_DNA"/>
</dbReference>
<dbReference type="Proteomes" id="UP000373449">
    <property type="component" value="Unassembled WGS sequence"/>
</dbReference>
<proteinExistence type="predicted"/>
<keyword evidence="4" id="KW-1185">Reference proteome</keyword>
<feature type="domain" description="Putative Se/S carrier protein-like" evidence="1">
    <location>
        <begin position="6"/>
        <end position="61"/>
    </location>
</feature>
<gene>
    <name evidence="2" type="ORF">CRN84_15125</name>
    <name evidence="3" type="ORF">NCTC12282_04268</name>
</gene>
<evidence type="ECO:0000259" key="1">
    <source>
        <dbReference type="Pfam" id="PF11823"/>
    </source>
</evidence>
<dbReference type="OrthoDB" id="6464147at2"/>
<dbReference type="AlphaFoldDB" id="A0A2C6DMY2"/>
<evidence type="ECO:0000313" key="5">
    <source>
        <dbReference type="Proteomes" id="UP000373449"/>
    </source>
</evidence>
<reference evidence="3 5" key="3">
    <citation type="submission" date="2019-03" db="EMBL/GenBank/DDBJ databases">
        <authorList>
            <consortium name="Pathogen Informatics"/>
        </authorList>
    </citation>
    <scope>NUCLEOTIDE SEQUENCE [LARGE SCALE GENOMIC DNA]</scope>
    <source>
        <strain evidence="3 5">NCTC12282</strain>
    </source>
</reference>
<dbReference type="STRING" id="1111728.GCA_000427805_00131"/>
<evidence type="ECO:0000313" key="3">
    <source>
        <dbReference type="EMBL" id="VFS49966.1"/>
    </source>
</evidence>
<dbReference type="RefSeq" id="WP_051323107.1">
    <property type="nucleotide sequence ID" value="NZ_CAADJA010000002.1"/>
</dbReference>
<reference evidence="2" key="2">
    <citation type="submission" date="2017-09" db="EMBL/GenBank/DDBJ databases">
        <title>FDA dAtabase for Regulatory Grade micrObial Sequences (FDA-ARGOS): Supporting development and validation of Infectious Disease Dx tests.</title>
        <authorList>
            <person name="Minogue T."/>
            <person name="Wolcott M."/>
            <person name="Wasieloski L."/>
            <person name="Aguilar W."/>
            <person name="Moore D."/>
            <person name="Tallon L.J."/>
            <person name="Sadzewicz L."/>
            <person name="Ott S."/>
            <person name="Zhao X."/>
            <person name="Nagaraj S."/>
            <person name="Vavikolanu K."/>
            <person name="Aluvathingal J."/>
            <person name="Nadendla S."/>
            <person name="Sichtig H."/>
        </authorList>
    </citation>
    <scope>NUCLEOTIDE SEQUENCE</scope>
    <source>
        <strain evidence="2">FDAARGOS_387</strain>
    </source>
</reference>
<reference evidence="4" key="1">
    <citation type="submission" date="2017-09" db="EMBL/GenBank/DDBJ databases">
        <title>FDA dAtabase for Regulatory Grade micrObial Sequences (FDA-ARGOS): Supporting development and validation of Infectious Disease Dx tests.</title>
        <authorList>
            <person name="Minogue T."/>
            <person name="Wolcott M."/>
            <person name="Wasieloski L."/>
            <person name="Aguilar W."/>
            <person name="Moore D."/>
            <person name="Tallon L."/>
            <person name="Sadzewicz L."/>
            <person name="Ott S."/>
            <person name="Zhao X."/>
            <person name="Nagaraj S."/>
            <person name="Vavikolanu K."/>
            <person name="Aluvathingal J."/>
            <person name="Nadendla S."/>
            <person name="Sichtig H."/>
        </authorList>
    </citation>
    <scope>NUCLEOTIDE SEQUENCE [LARGE SCALE GENOMIC DNA]</scope>
    <source>
        <strain evidence="4">FDAARGOS_387</strain>
    </source>
</reference>
<dbReference type="EMBL" id="PDDX01000001">
    <property type="protein sequence ID" value="PHI30577.1"/>
    <property type="molecule type" value="Genomic_DNA"/>
</dbReference>
<evidence type="ECO:0000313" key="2">
    <source>
        <dbReference type="EMBL" id="PHI30577.1"/>
    </source>
</evidence>